<feature type="region of interest" description="Disordered" evidence="1">
    <location>
        <begin position="398"/>
        <end position="434"/>
    </location>
</feature>
<protein>
    <submittedName>
        <fullName evidence="2">Uncharacterized protein</fullName>
    </submittedName>
</protein>
<organism evidence="2 3">
    <name type="scientific">Pseudogemmobacter faecipullorum</name>
    <dbReference type="NCBI Taxonomy" id="2755041"/>
    <lineage>
        <taxon>Bacteria</taxon>
        <taxon>Pseudomonadati</taxon>
        <taxon>Pseudomonadota</taxon>
        <taxon>Alphaproteobacteria</taxon>
        <taxon>Rhodobacterales</taxon>
        <taxon>Paracoccaceae</taxon>
        <taxon>Pseudogemmobacter</taxon>
    </lineage>
</organism>
<evidence type="ECO:0000313" key="2">
    <source>
        <dbReference type="EMBL" id="MCB5411722.1"/>
    </source>
</evidence>
<accession>A0ABS8CQP6</accession>
<keyword evidence="3" id="KW-1185">Reference proteome</keyword>
<evidence type="ECO:0000313" key="3">
    <source>
        <dbReference type="Proteomes" id="UP001198571"/>
    </source>
</evidence>
<feature type="compositionally biased region" description="Basic and acidic residues" evidence="1">
    <location>
        <begin position="417"/>
        <end position="427"/>
    </location>
</feature>
<evidence type="ECO:0000256" key="1">
    <source>
        <dbReference type="SAM" id="MobiDB-lite"/>
    </source>
</evidence>
<dbReference type="RefSeq" id="WP_226937173.1">
    <property type="nucleotide sequence ID" value="NZ_JACDXX010000019.1"/>
</dbReference>
<name>A0ABS8CQP6_9RHOB</name>
<gene>
    <name evidence="2" type="ORF">H0485_17150</name>
</gene>
<comment type="caution">
    <text evidence="2">The sequence shown here is derived from an EMBL/GenBank/DDBJ whole genome shotgun (WGS) entry which is preliminary data.</text>
</comment>
<sequence>MSKFSFKRDDEGSEGRRIVNHGEVPLKITAINAATNSVTGVDLRKDDGSEVTISMVSVGEYADFYTNRNRFTNAQARTEEASKQLAKQPTAKGLGRNGVEIGDVVQMQSVKELTDGKIVARWMNALTTDGQANDAYKRMQIQISIPKDNASTEGKYERRAARAFDIEATVPATREALESMTDGRVRRDDGRALEGAMRNSVLVAISDGVDTKSVAVDMGWDRQKNQPATGVEALFNRDLDNFNYRPMAALAGRVGVPFENLKFLDGNARNGIQDHDAARAAAQEYYDAGKRGDVGVTITPGFVGDLMVHIKQNIMAREQSAAKSSRAVSLSERGFFTADVAIMSSPERVSNDGEVRGPQSAFKQILPAEFLHPTADEKFVRRKASDLGHDAITAAMDKDRNAVFAPNPTYKPSEPAPKPEEPEKARSNELSPDY</sequence>
<proteinExistence type="predicted"/>
<dbReference type="Proteomes" id="UP001198571">
    <property type="component" value="Unassembled WGS sequence"/>
</dbReference>
<dbReference type="EMBL" id="JACDXX010000019">
    <property type="protein sequence ID" value="MCB5411722.1"/>
    <property type="molecule type" value="Genomic_DNA"/>
</dbReference>
<reference evidence="2 3" key="1">
    <citation type="submission" date="2020-07" db="EMBL/GenBank/DDBJ databases">
        <title>Pseudogemmobacter sp. nov., isolated from poultry manure in Taiwan.</title>
        <authorList>
            <person name="Lin S.-Y."/>
            <person name="Tang Y.-S."/>
            <person name="Young C.-C."/>
        </authorList>
    </citation>
    <scope>NUCLEOTIDE SEQUENCE [LARGE SCALE GENOMIC DNA]</scope>
    <source>
        <strain evidence="2 3">CC-YST710</strain>
    </source>
</reference>